<dbReference type="EMBL" id="ML178821">
    <property type="protein sequence ID" value="TFL03057.1"/>
    <property type="molecule type" value="Genomic_DNA"/>
</dbReference>
<dbReference type="OrthoDB" id="5348546at2759"/>
<protein>
    <submittedName>
        <fullName evidence="1">Uncharacterized protein</fullName>
    </submittedName>
</protein>
<feature type="non-terminal residue" evidence="1">
    <location>
        <position position="1"/>
    </location>
</feature>
<evidence type="ECO:0000313" key="1">
    <source>
        <dbReference type="EMBL" id="TFL03057.1"/>
    </source>
</evidence>
<dbReference type="AlphaFoldDB" id="A0A5C3QN94"/>
<name>A0A5C3QN94_9AGAR</name>
<proteinExistence type="predicted"/>
<dbReference type="STRING" id="1884261.A0A5C3QN94"/>
<organism evidence="1 2">
    <name type="scientific">Pterulicium gracile</name>
    <dbReference type="NCBI Taxonomy" id="1884261"/>
    <lineage>
        <taxon>Eukaryota</taxon>
        <taxon>Fungi</taxon>
        <taxon>Dikarya</taxon>
        <taxon>Basidiomycota</taxon>
        <taxon>Agaricomycotina</taxon>
        <taxon>Agaricomycetes</taxon>
        <taxon>Agaricomycetidae</taxon>
        <taxon>Agaricales</taxon>
        <taxon>Pleurotineae</taxon>
        <taxon>Pterulaceae</taxon>
        <taxon>Pterulicium</taxon>
    </lineage>
</organism>
<gene>
    <name evidence="1" type="ORF">BDV98DRAFT_474802</name>
</gene>
<keyword evidence="2" id="KW-1185">Reference proteome</keyword>
<accession>A0A5C3QN94</accession>
<feature type="non-terminal residue" evidence="1">
    <location>
        <position position="140"/>
    </location>
</feature>
<reference evidence="1 2" key="1">
    <citation type="journal article" date="2019" name="Nat. Ecol. Evol.">
        <title>Megaphylogeny resolves global patterns of mushroom evolution.</title>
        <authorList>
            <person name="Varga T."/>
            <person name="Krizsan K."/>
            <person name="Foldi C."/>
            <person name="Dima B."/>
            <person name="Sanchez-Garcia M."/>
            <person name="Sanchez-Ramirez S."/>
            <person name="Szollosi G.J."/>
            <person name="Szarkandi J.G."/>
            <person name="Papp V."/>
            <person name="Albert L."/>
            <person name="Andreopoulos W."/>
            <person name="Angelini C."/>
            <person name="Antonin V."/>
            <person name="Barry K.W."/>
            <person name="Bougher N.L."/>
            <person name="Buchanan P."/>
            <person name="Buyck B."/>
            <person name="Bense V."/>
            <person name="Catcheside P."/>
            <person name="Chovatia M."/>
            <person name="Cooper J."/>
            <person name="Damon W."/>
            <person name="Desjardin D."/>
            <person name="Finy P."/>
            <person name="Geml J."/>
            <person name="Haridas S."/>
            <person name="Hughes K."/>
            <person name="Justo A."/>
            <person name="Karasinski D."/>
            <person name="Kautmanova I."/>
            <person name="Kiss B."/>
            <person name="Kocsube S."/>
            <person name="Kotiranta H."/>
            <person name="LaButti K.M."/>
            <person name="Lechner B.E."/>
            <person name="Liimatainen K."/>
            <person name="Lipzen A."/>
            <person name="Lukacs Z."/>
            <person name="Mihaltcheva S."/>
            <person name="Morgado L.N."/>
            <person name="Niskanen T."/>
            <person name="Noordeloos M.E."/>
            <person name="Ohm R.A."/>
            <person name="Ortiz-Santana B."/>
            <person name="Ovrebo C."/>
            <person name="Racz N."/>
            <person name="Riley R."/>
            <person name="Savchenko A."/>
            <person name="Shiryaev A."/>
            <person name="Soop K."/>
            <person name="Spirin V."/>
            <person name="Szebenyi C."/>
            <person name="Tomsovsky M."/>
            <person name="Tulloss R.E."/>
            <person name="Uehling J."/>
            <person name="Grigoriev I.V."/>
            <person name="Vagvolgyi C."/>
            <person name="Papp T."/>
            <person name="Martin F.M."/>
            <person name="Miettinen O."/>
            <person name="Hibbett D.S."/>
            <person name="Nagy L.G."/>
        </authorList>
    </citation>
    <scope>NUCLEOTIDE SEQUENCE [LARGE SCALE GENOMIC DNA]</scope>
    <source>
        <strain evidence="1 2">CBS 309.79</strain>
    </source>
</reference>
<dbReference type="Proteomes" id="UP000305067">
    <property type="component" value="Unassembled WGS sequence"/>
</dbReference>
<sequence>PPPLPTSVDPELVGMLIETFATSRASSLTLSTAYKSLMSTRPGIKARHSEAEWMGILGDVLEKGDGGVFGKVESSRKDASDRTLEARWFYNPEADADQERATLLRSMMPRPGKRAVTKRYKQYYYQPVATLRTWPGEEDL</sequence>
<evidence type="ECO:0000313" key="2">
    <source>
        <dbReference type="Proteomes" id="UP000305067"/>
    </source>
</evidence>